<organism evidence="1 2">
    <name type="scientific">Smallanthus sonchifolius</name>
    <dbReference type="NCBI Taxonomy" id="185202"/>
    <lineage>
        <taxon>Eukaryota</taxon>
        <taxon>Viridiplantae</taxon>
        <taxon>Streptophyta</taxon>
        <taxon>Embryophyta</taxon>
        <taxon>Tracheophyta</taxon>
        <taxon>Spermatophyta</taxon>
        <taxon>Magnoliopsida</taxon>
        <taxon>eudicotyledons</taxon>
        <taxon>Gunneridae</taxon>
        <taxon>Pentapetalae</taxon>
        <taxon>asterids</taxon>
        <taxon>campanulids</taxon>
        <taxon>Asterales</taxon>
        <taxon>Asteraceae</taxon>
        <taxon>Asteroideae</taxon>
        <taxon>Heliantheae alliance</taxon>
        <taxon>Millerieae</taxon>
        <taxon>Smallanthus</taxon>
    </lineage>
</organism>
<reference evidence="1 2" key="2">
    <citation type="journal article" date="2022" name="Mol. Ecol. Resour.">
        <title>The genomes of chicory, endive, great burdock and yacon provide insights into Asteraceae paleo-polyploidization history and plant inulin production.</title>
        <authorList>
            <person name="Fan W."/>
            <person name="Wang S."/>
            <person name="Wang H."/>
            <person name="Wang A."/>
            <person name="Jiang F."/>
            <person name="Liu H."/>
            <person name="Zhao H."/>
            <person name="Xu D."/>
            <person name="Zhang Y."/>
        </authorList>
    </citation>
    <scope>NUCLEOTIDE SEQUENCE [LARGE SCALE GENOMIC DNA]</scope>
    <source>
        <strain evidence="2">cv. Yunnan</strain>
        <tissue evidence="1">Leaves</tissue>
    </source>
</reference>
<comment type="caution">
    <text evidence="1">The sequence shown here is derived from an EMBL/GenBank/DDBJ whole genome shotgun (WGS) entry which is preliminary data.</text>
</comment>
<evidence type="ECO:0000313" key="2">
    <source>
        <dbReference type="Proteomes" id="UP001056120"/>
    </source>
</evidence>
<protein>
    <submittedName>
        <fullName evidence="1">Uncharacterized protein</fullName>
    </submittedName>
</protein>
<proteinExistence type="predicted"/>
<dbReference type="Proteomes" id="UP001056120">
    <property type="component" value="Linkage Group LG04"/>
</dbReference>
<reference evidence="2" key="1">
    <citation type="journal article" date="2022" name="Mol. Ecol. Resour.">
        <title>The genomes of chicory, endive, great burdock and yacon provide insights into Asteraceae palaeo-polyploidization history and plant inulin production.</title>
        <authorList>
            <person name="Fan W."/>
            <person name="Wang S."/>
            <person name="Wang H."/>
            <person name="Wang A."/>
            <person name="Jiang F."/>
            <person name="Liu H."/>
            <person name="Zhao H."/>
            <person name="Xu D."/>
            <person name="Zhang Y."/>
        </authorList>
    </citation>
    <scope>NUCLEOTIDE SEQUENCE [LARGE SCALE GENOMIC DNA]</scope>
    <source>
        <strain evidence="2">cv. Yunnan</strain>
    </source>
</reference>
<accession>A0ACB9JGR7</accession>
<sequence>MGNCINVMQSSQKNISVLVSNGRVENFKVSTKVRKITSGKYQGYDLVHFDQPNIPLRPNTKLLPAEVYVLIPREDQLSSEVVGCRQPQKVKIMVTRKQLEVLVRNEDFQISKIYPRSYWRRDGYRKWYPSLGGIQE</sequence>
<evidence type="ECO:0000313" key="1">
    <source>
        <dbReference type="EMBL" id="KAI3818906.1"/>
    </source>
</evidence>
<dbReference type="EMBL" id="CM042021">
    <property type="protein sequence ID" value="KAI3818906.1"/>
    <property type="molecule type" value="Genomic_DNA"/>
</dbReference>
<name>A0ACB9JGR7_9ASTR</name>
<gene>
    <name evidence="1" type="ORF">L1987_12727</name>
</gene>
<keyword evidence="2" id="KW-1185">Reference proteome</keyword>